<evidence type="ECO:0000313" key="8">
    <source>
        <dbReference type="EMBL" id="CEJ92330.1"/>
    </source>
</evidence>
<evidence type="ECO:0000256" key="7">
    <source>
        <dbReference type="SAM" id="Phobius"/>
    </source>
</evidence>
<gene>
    <name evidence="8" type="ORF">VHEMI07990</name>
</gene>
<evidence type="ECO:0000256" key="5">
    <source>
        <dbReference type="ARBA" id="ARBA00023136"/>
    </source>
</evidence>
<evidence type="ECO:0000256" key="3">
    <source>
        <dbReference type="ARBA" id="ARBA00022692"/>
    </source>
</evidence>
<keyword evidence="5 7" id="KW-0472">Membrane</keyword>
<evidence type="ECO:0008006" key="10">
    <source>
        <dbReference type="Google" id="ProtNLM"/>
    </source>
</evidence>
<dbReference type="HOGENOM" id="CLU_024939_0_0_1"/>
<dbReference type="InterPro" id="IPR011701">
    <property type="entry name" value="MFS"/>
</dbReference>
<dbReference type="PANTHER" id="PTHR23502:SF68">
    <property type="entry name" value="MULTIDRUG TRANSPORTER, PUTATIVE (AFU_ORTHOLOGUE AFUA_3G01120)-RELATED"/>
    <property type="match status" value="1"/>
</dbReference>
<protein>
    <recommendedName>
        <fullName evidence="10">Major facilitator superfamily (MFS) profile domain-containing protein</fullName>
    </recommendedName>
</protein>
<keyword evidence="3 7" id="KW-0812">Transmembrane</keyword>
<dbReference type="Proteomes" id="UP000039046">
    <property type="component" value="Unassembled WGS sequence"/>
</dbReference>
<dbReference type="GO" id="GO:0016020">
    <property type="term" value="C:membrane"/>
    <property type="evidence" value="ECO:0007669"/>
    <property type="project" value="UniProtKB-SubCell"/>
</dbReference>
<feature type="transmembrane region" description="Helical" evidence="7">
    <location>
        <begin position="104"/>
        <end position="124"/>
    </location>
</feature>
<dbReference type="OrthoDB" id="5215911at2759"/>
<feature type="transmembrane region" description="Helical" evidence="7">
    <location>
        <begin position="422"/>
        <end position="447"/>
    </location>
</feature>
<dbReference type="PANTHER" id="PTHR23502">
    <property type="entry name" value="MAJOR FACILITATOR SUPERFAMILY"/>
    <property type="match status" value="1"/>
</dbReference>
<evidence type="ECO:0000256" key="1">
    <source>
        <dbReference type="ARBA" id="ARBA00004141"/>
    </source>
</evidence>
<evidence type="ECO:0000313" key="9">
    <source>
        <dbReference type="Proteomes" id="UP000039046"/>
    </source>
</evidence>
<feature type="transmembrane region" description="Helical" evidence="7">
    <location>
        <begin position="201"/>
        <end position="219"/>
    </location>
</feature>
<dbReference type="EMBL" id="CDHN01000004">
    <property type="protein sequence ID" value="CEJ92330.1"/>
    <property type="molecule type" value="Genomic_DNA"/>
</dbReference>
<evidence type="ECO:0000256" key="6">
    <source>
        <dbReference type="SAM" id="MobiDB-lite"/>
    </source>
</evidence>
<dbReference type="Gene3D" id="1.20.1250.20">
    <property type="entry name" value="MFS general substrate transporter like domains"/>
    <property type="match status" value="1"/>
</dbReference>
<feature type="transmembrane region" description="Helical" evidence="7">
    <location>
        <begin position="520"/>
        <end position="538"/>
    </location>
</feature>
<feature type="transmembrane region" description="Helical" evidence="7">
    <location>
        <begin position="136"/>
        <end position="158"/>
    </location>
</feature>
<sequence length="601" mass="65089">MDRLRHPIIPVPPRAHSPASSRTYTPPSARTYVRATPNPVPLHINSTYTGFPNLPSRRNSTTSWVTQEKSIKYGKGKYSDVELVPQPSDDSEDPLNWQTWRKDLNLAALLIMVGLCNGMKTALLPTNAAITSHFKTSYTTVAFLTAAPLLLSVPSGLLSSILARLCGKRPLYLAGTMVALIGCIWNVTAFDDYASCLGARLFQGLGWSIFDTLVLSSIQDTYFEHQRDLRVIIYNVLSISTTWGTPLVSGALGASSFTAPFNVIAIFFLFAVPMIALAAPETAFDRASASEPPTPVSGFTLSRRWQPWRLKHRLTKDRLTDYFKSMKPCTFAGPITKSIVLQIPRAMCAPTSLLIVALTMIPVCALWGLGMSISLLLNAEPLSLGPEKVGTVFVGPWLLPMFVVATIGLYRGVHVKFNKATVILIIGCGSALALVGILAFGLGLFNFLSPTKSSGQQLFFTTTSGQVSVPLLSFQLAILATSIAVLDTATRPLLTRSASFTSSNMAIAVRSIGDMNTAVILWRNLFTAIFIVVIPYVINASPQTGIKGLTIGLTTVQAIIATLVVLSQLFFDSAIWRADGKIMGLVDLSSLKLSVSFFDTD</sequence>
<keyword evidence="9" id="KW-1185">Reference proteome</keyword>
<feature type="transmembrane region" description="Helical" evidence="7">
    <location>
        <begin position="389"/>
        <end position="410"/>
    </location>
</feature>
<organism evidence="8 9">
    <name type="scientific">[Torrubiella] hemipterigena</name>
    <dbReference type="NCBI Taxonomy" id="1531966"/>
    <lineage>
        <taxon>Eukaryota</taxon>
        <taxon>Fungi</taxon>
        <taxon>Dikarya</taxon>
        <taxon>Ascomycota</taxon>
        <taxon>Pezizomycotina</taxon>
        <taxon>Sordariomycetes</taxon>
        <taxon>Hypocreomycetidae</taxon>
        <taxon>Hypocreales</taxon>
        <taxon>Clavicipitaceae</taxon>
        <taxon>Clavicipitaceae incertae sedis</taxon>
        <taxon>'Torrubiella' clade</taxon>
    </lineage>
</organism>
<dbReference type="GO" id="GO:0022857">
    <property type="term" value="F:transmembrane transporter activity"/>
    <property type="evidence" value="ECO:0007669"/>
    <property type="project" value="InterPro"/>
</dbReference>
<feature type="region of interest" description="Disordered" evidence="6">
    <location>
        <begin position="1"/>
        <end position="27"/>
    </location>
</feature>
<feature type="compositionally biased region" description="Polar residues" evidence="6">
    <location>
        <begin position="18"/>
        <end position="27"/>
    </location>
</feature>
<comment type="similarity">
    <text evidence="2">Belongs to the major facilitator superfamily.</text>
</comment>
<comment type="subcellular location">
    <subcellularLocation>
        <location evidence="1">Membrane</location>
        <topology evidence="1">Multi-pass membrane protein</topology>
    </subcellularLocation>
</comment>
<dbReference type="InterPro" id="IPR036259">
    <property type="entry name" value="MFS_trans_sf"/>
</dbReference>
<feature type="transmembrane region" description="Helical" evidence="7">
    <location>
        <begin position="231"/>
        <end position="253"/>
    </location>
</feature>
<dbReference type="STRING" id="1531966.A0A0A1TMD7"/>
<evidence type="ECO:0000256" key="4">
    <source>
        <dbReference type="ARBA" id="ARBA00022989"/>
    </source>
</evidence>
<reference evidence="8 9" key="1">
    <citation type="journal article" date="2015" name="Genome Announc.">
        <title>Draft Genome Sequence and Gene Annotation of the Entomopathogenic Fungus Verticillium hemipterigenum.</title>
        <authorList>
            <person name="Horn F."/>
            <person name="Habel A."/>
            <person name="Scharf D.H."/>
            <person name="Dworschak J."/>
            <person name="Brakhage A.A."/>
            <person name="Guthke R."/>
            <person name="Hertweck C."/>
            <person name="Linde J."/>
        </authorList>
    </citation>
    <scope>NUCLEOTIDE SEQUENCE [LARGE SCALE GENOMIC DNA]</scope>
</reference>
<feature type="transmembrane region" description="Helical" evidence="7">
    <location>
        <begin position="353"/>
        <end position="377"/>
    </location>
</feature>
<feature type="transmembrane region" description="Helical" evidence="7">
    <location>
        <begin position="550"/>
        <end position="571"/>
    </location>
</feature>
<keyword evidence="4 7" id="KW-1133">Transmembrane helix</keyword>
<feature type="transmembrane region" description="Helical" evidence="7">
    <location>
        <begin position="259"/>
        <end position="279"/>
    </location>
</feature>
<evidence type="ECO:0000256" key="2">
    <source>
        <dbReference type="ARBA" id="ARBA00008335"/>
    </source>
</evidence>
<feature type="transmembrane region" description="Helical" evidence="7">
    <location>
        <begin position="467"/>
        <end position="486"/>
    </location>
</feature>
<dbReference type="SUPFAM" id="SSF103473">
    <property type="entry name" value="MFS general substrate transporter"/>
    <property type="match status" value="1"/>
</dbReference>
<dbReference type="AlphaFoldDB" id="A0A0A1TMD7"/>
<feature type="transmembrane region" description="Helical" evidence="7">
    <location>
        <begin position="170"/>
        <end position="189"/>
    </location>
</feature>
<accession>A0A0A1TMD7</accession>
<proteinExistence type="inferred from homology"/>
<name>A0A0A1TMD7_9HYPO</name>
<dbReference type="Pfam" id="PF07690">
    <property type="entry name" value="MFS_1"/>
    <property type="match status" value="1"/>
</dbReference>